<proteinExistence type="predicted"/>
<organism evidence="8 9">
    <name type="scientific">Clostridium yunnanense</name>
    <dbReference type="NCBI Taxonomy" id="2800325"/>
    <lineage>
        <taxon>Bacteria</taxon>
        <taxon>Bacillati</taxon>
        <taxon>Bacillota</taxon>
        <taxon>Clostridia</taxon>
        <taxon>Eubacteriales</taxon>
        <taxon>Clostridiaceae</taxon>
        <taxon>Clostridium</taxon>
    </lineage>
</organism>
<comment type="cofactor">
    <cofactor evidence="1">
        <name>[4Fe-4S] cluster</name>
        <dbReference type="ChEBI" id="CHEBI:49883"/>
    </cofactor>
</comment>
<evidence type="ECO:0000256" key="2">
    <source>
        <dbReference type="ARBA" id="ARBA00022485"/>
    </source>
</evidence>
<gene>
    <name evidence="8" type="ORF">JHL18_16990</name>
</gene>
<evidence type="ECO:0000313" key="8">
    <source>
        <dbReference type="EMBL" id="MBK1812322.1"/>
    </source>
</evidence>
<evidence type="ECO:0000256" key="6">
    <source>
        <dbReference type="ARBA" id="ARBA00023014"/>
    </source>
</evidence>
<dbReference type="PANTHER" id="PTHR11228:SF7">
    <property type="entry name" value="PQQA PEPTIDE CYCLASE"/>
    <property type="match status" value="1"/>
</dbReference>
<dbReference type="Gene3D" id="3.20.20.70">
    <property type="entry name" value="Aldolase class I"/>
    <property type="match status" value="1"/>
</dbReference>
<feature type="domain" description="Radical SAM core" evidence="7">
    <location>
        <begin position="93"/>
        <end position="311"/>
    </location>
</feature>
<sequence length="423" mass="48846">MVTIKDNDIVFSDYARFIQNEDDVIIINGYSGTWGGISASNLQRINYCINKNMSPLSYIRTLENEEEREELAEIFQVLIDEKMIKSSSEIEGEPDIKEVEFKLTNKCNLKCLHCSASAGIEYEDILSTKQMKEILDKIFQFNIESLLLTGGEPLIRKDIKILLQYIRDNYKGTVNLLTNGTLIDRPMASVLKEYVDAVSISLDGYDKESCEFVRGRGVYDKIINAIEYLKEVGFNKDTIILSMVSTYQNYNHIDDFYSLCEDLDVKGTVREFSALGRGLENYESIGLKDHLAFTPIDENDLEDIRESLKCSIFCKAAINKIMINEAGDLYPCVILENEEFKLGNIIDKEFDDIFRSEKYQRFMDKKLKRAIVDDKPKCKDCNVRYFCMHKCVGVSSSYYDNEEICEERCKQVKPYLNKVVWDK</sequence>
<dbReference type="PROSITE" id="PS51918">
    <property type="entry name" value="RADICAL_SAM"/>
    <property type="match status" value="1"/>
</dbReference>
<dbReference type="SFLD" id="SFLDS00029">
    <property type="entry name" value="Radical_SAM"/>
    <property type="match status" value="2"/>
</dbReference>
<evidence type="ECO:0000256" key="4">
    <source>
        <dbReference type="ARBA" id="ARBA00022723"/>
    </source>
</evidence>
<dbReference type="Pfam" id="PF13186">
    <property type="entry name" value="SPASM"/>
    <property type="match status" value="1"/>
</dbReference>
<evidence type="ECO:0000313" key="9">
    <source>
        <dbReference type="Proteomes" id="UP000596739"/>
    </source>
</evidence>
<dbReference type="SUPFAM" id="SSF102114">
    <property type="entry name" value="Radical SAM enzymes"/>
    <property type="match status" value="1"/>
</dbReference>
<dbReference type="InterPro" id="IPR050377">
    <property type="entry name" value="Radical_SAM_PqqE_MftC-like"/>
</dbReference>
<name>A0ABS1ESF6_9CLOT</name>
<dbReference type="RefSeq" id="WP_200271437.1">
    <property type="nucleotide sequence ID" value="NZ_JAENHN010000046.1"/>
</dbReference>
<keyword evidence="3" id="KW-0949">S-adenosyl-L-methionine</keyword>
<keyword evidence="4" id="KW-0479">Metal-binding</keyword>
<dbReference type="SFLD" id="SFLDG01386">
    <property type="entry name" value="main_SPASM_domain-containing"/>
    <property type="match status" value="1"/>
</dbReference>
<keyword evidence="2" id="KW-0004">4Fe-4S</keyword>
<dbReference type="SFLD" id="SFLDG01387">
    <property type="entry name" value="BtrN-like_SPASM_domain_contain"/>
    <property type="match status" value="1"/>
</dbReference>
<dbReference type="NCBIfam" id="TIGR04085">
    <property type="entry name" value="rSAM_more_4Fe4S"/>
    <property type="match status" value="1"/>
</dbReference>
<dbReference type="Proteomes" id="UP000596739">
    <property type="component" value="Unassembled WGS sequence"/>
</dbReference>
<dbReference type="SFLD" id="SFLDG01067">
    <property type="entry name" value="SPASM/twitch_domain_containing"/>
    <property type="match status" value="2"/>
</dbReference>
<dbReference type="InterPro" id="IPR007197">
    <property type="entry name" value="rSAM"/>
</dbReference>
<dbReference type="InterPro" id="IPR023885">
    <property type="entry name" value="4Fe4S-binding_SPASM_dom"/>
</dbReference>
<dbReference type="CDD" id="cd01335">
    <property type="entry name" value="Radical_SAM"/>
    <property type="match status" value="1"/>
</dbReference>
<dbReference type="Pfam" id="PF04055">
    <property type="entry name" value="Radical_SAM"/>
    <property type="match status" value="1"/>
</dbReference>
<accession>A0ABS1ESF6</accession>
<dbReference type="InterPro" id="IPR034391">
    <property type="entry name" value="AdoMet-like_SPASM_containing"/>
</dbReference>
<dbReference type="InterPro" id="IPR013785">
    <property type="entry name" value="Aldolase_TIM"/>
</dbReference>
<reference evidence="9" key="1">
    <citation type="submission" date="2021-01" db="EMBL/GenBank/DDBJ databases">
        <title>Genome public.</title>
        <authorList>
            <person name="Liu C."/>
            <person name="Sun Q."/>
        </authorList>
    </citation>
    <scope>NUCLEOTIDE SEQUENCE [LARGE SCALE GENOMIC DNA]</scope>
    <source>
        <strain evidence="9">YIM B02505</strain>
    </source>
</reference>
<protein>
    <submittedName>
        <fullName evidence="8">Radical SAM protein</fullName>
    </submittedName>
</protein>
<keyword evidence="6" id="KW-0411">Iron-sulfur</keyword>
<evidence type="ECO:0000256" key="1">
    <source>
        <dbReference type="ARBA" id="ARBA00001966"/>
    </source>
</evidence>
<comment type="caution">
    <text evidence="8">The sequence shown here is derived from an EMBL/GenBank/DDBJ whole genome shotgun (WGS) entry which is preliminary data.</text>
</comment>
<keyword evidence="9" id="KW-1185">Reference proteome</keyword>
<keyword evidence="5" id="KW-0408">Iron</keyword>
<dbReference type="EMBL" id="JAENHN010000046">
    <property type="protein sequence ID" value="MBK1812322.1"/>
    <property type="molecule type" value="Genomic_DNA"/>
</dbReference>
<evidence type="ECO:0000256" key="3">
    <source>
        <dbReference type="ARBA" id="ARBA00022691"/>
    </source>
</evidence>
<dbReference type="InterPro" id="IPR058240">
    <property type="entry name" value="rSAM_sf"/>
</dbReference>
<dbReference type="PANTHER" id="PTHR11228">
    <property type="entry name" value="RADICAL SAM DOMAIN PROTEIN"/>
    <property type="match status" value="1"/>
</dbReference>
<evidence type="ECO:0000256" key="5">
    <source>
        <dbReference type="ARBA" id="ARBA00023004"/>
    </source>
</evidence>
<evidence type="ECO:0000259" key="7">
    <source>
        <dbReference type="PROSITE" id="PS51918"/>
    </source>
</evidence>